<reference evidence="6 7" key="1">
    <citation type="submission" date="2023-12" db="EMBL/GenBank/DDBJ databases">
        <title>A high-quality genome assembly for Dillenia turbinata (Dilleniales).</title>
        <authorList>
            <person name="Chanderbali A."/>
        </authorList>
    </citation>
    <scope>NUCLEOTIDE SEQUENCE [LARGE SCALE GENOMIC DNA]</scope>
    <source>
        <strain evidence="6">LSX21</strain>
        <tissue evidence="6">Leaf</tissue>
    </source>
</reference>
<keyword evidence="1" id="KW-0813">Transport</keyword>
<dbReference type="CDD" id="cd20406">
    <property type="entry name" value="Tudor_Agenet_AtDUF_rpt2_4"/>
    <property type="match status" value="1"/>
</dbReference>
<dbReference type="AlphaFoldDB" id="A0AAN8VNA0"/>
<evidence type="ECO:0000256" key="4">
    <source>
        <dbReference type="SAM" id="MobiDB-lite"/>
    </source>
</evidence>
<dbReference type="SMART" id="SM00743">
    <property type="entry name" value="Agenet"/>
    <property type="match status" value="3"/>
</dbReference>
<feature type="coiled-coil region" evidence="3">
    <location>
        <begin position="797"/>
        <end position="834"/>
    </location>
</feature>
<dbReference type="Proteomes" id="UP001370490">
    <property type="component" value="Unassembled WGS sequence"/>
</dbReference>
<evidence type="ECO:0000256" key="2">
    <source>
        <dbReference type="ARBA" id="ARBA00022604"/>
    </source>
</evidence>
<comment type="caution">
    <text evidence="6">The sequence shown here is derived from an EMBL/GenBank/DDBJ whole genome shotgun (WGS) entry which is preliminary data.</text>
</comment>
<proteinExistence type="predicted"/>
<feature type="compositionally biased region" description="Basic and acidic residues" evidence="4">
    <location>
        <begin position="481"/>
        <end position="498"/>
    </location>
</feature>
<evidence type="ECO:0000313" key="7">
    <source>
        <dbReference type="Proteomes" id="UP001370490"/>
    </source>
</evidence>
<evidence type="ECO:0000313" key="6">
    <source>
        <dbReference type="EMBL" id="KAK6937240.1"/>
    </source>
</evidence>
<feature type="region of interest" description="Disordered" evidence="4">
    <location>
        <begin position="474"/>
        <end position="520"/>
    </location>
</feature>
<dbReference type="PANTHER" id="PTHR31917">
    <property type="entry name" value="AGENET DOMAIN-CONTAINING PROTEIN-RELATED"/>
    <property type="match status" value="1"/>
</dbReference>
<name>A0AAN8VNA0_9MAGN</name>
<dbReference type="PANTHER" id="PTHR31917:SF153">
    <property type="entry name" value="DUF724 DOMAIN-CONTAINING PROTEIN 3-RELATED"/>
    <property type="match status" value="1"/>
</dbReference>
<evidence type="ECO:0000259" key="5">
    <source>
        <dbReference type="SMART" id="SM00743"/>
    </source>
</evidence>
<evidence type="ECO:0000256" key="3">
    <source>
        <dbReference type="SAM" id="Coils"/>
    </source>
</evidence>
<feature type="domain" description="Agenet" evidence="5">
    <location>
        <begin position="96"/>
        <end position="151"/>
    </location>
</feature>
<keyword evidence="3" id="KW-0175">Coiled coil</keyword>
<feature type="domain" description="Agenet" evidence="5">
    <location>
        <begin position="8"/>
        <end position="95"/>
    </location>
</feature>
<keyword evidence="7" id="KW-1185">Reference proteome</keyword>
<evidence type="ECO:0000256" key="1">
    <source>
        <dbReference type="ARBA" id="ARBA00022448"/>
    </source>
</evidence>
<feature type="region of interest" description="Disordered" evidence="4">
    <location>
        <begin position="352"/>
        <end position="404"/>
    </location>
</feature>
<sequence>MVHHSHSHLFTDGSTVEISPDDEGFKGAWYLCKILNSSPNNPSPSSVKSKRKRASKVSNLVEVQYESLVSVDNENEPLRKLVDVSLLRPVPPHTVESFALNDVVDAFYRDGWWTGVVTKVLEGSRYSVYFQSPDFIEFSISDLRPHLNWVNGEWVRPPRQFLVSSMNLVSTKSEARKWKCGKSRWQMVIKPWPRVELNNNDAFDVSAIDIEKLIHFLFEAVNSGVAKEFYLFPGNDVEVKLDNENPCDVWYLGSIVKEIRNNYYLVAYRSLGTDAAAKKEVQIRSHPEEESNHELNCVENTWATPQNESLGVIMDNLIVEAPSSTSSRKIIVERLIPGEKISKISSEIPAGLGKKKMSNATPDSNSSLSQPLKKQKKGNAKAASVTSCRLRKRSSENTVEEVTSDFTTPLKQKAKELMSTDQLSAKTENASGERVMMSHLSTLSSANVHAIFAYDMLVMSESLFLPVQEGKEQKVGGMDTQVKETPRKRGRPPREVVEKGSATNPSELTPSTRLDSPGMRCAPSFPCEDSSKLVKDQKLTNGPAQTRTLMTSRVRPPRTKKERMRKETLEQIFGKHLQKTSLKREKSDGPSKNIKPETQAYCDTNTENQDASKEKIPEAERDLTVKEAQVDADRKSITASVDDCPSSMWISGSDAQLPSKDTGHEEISRHLDLVDVGREGVIDDFQGLPFLKGSPIWTTIESMPIFRKMPQRPHFRPLQNFKEEHREGLAIGNMVTFATLVEKTAKLQFDDPKSVFDSSLEALLDLETHGFDVRVVRGRINEMLAFKDKQGQLLDKSKDFQSQIMELNHQKKRIDDEIDEIDKKLRELQEHRALAVSKKESKDLDIAHLQTNVDVVGKGIQNARVEFQNLAAAPWLMVWIRAKHPVDFHASPHGSLAMAKLRYVVSASAGQGALLVH</sequence>
<gene>
    <name evidence="6" type="ORF">RJ641_030748</name>
</gene>
<dbReference type="CDD" id="cd20405">
    <property type="entry name" value="Tudor_Agenet_AtDUF_rpt1_3"/>
    <property type="match status" value="1"/>
</dbReference>
<accession>A0AAN8VNA0</accession>
<dbReference type="EMBL" id="JBAMMX010000006">
    <property type="protein sequence ID" value="KAK6937240.1"/>
    <property type="molecule type" value="Genomic_DNA"/>
</dbReference>
<dbReference type="InterPro" id="IPR007930">
    <property type="entry name" value="DUF724"/>
</dbReference>
<organism evidence="6 7">
    <name type="scientific">Dillenia turbinata</name>
    <dbReference type="NCBI Taxonomy" id="194707"/>
    <lineage>
        <taxon>Eukaryota</taxon>
        <taxon>Viridiplantae</taxon>
        <taxon>Streptophyta</taxon>
        <taxon>Embryophyta</taxon>
        <taxon>Tracheophyta</taxon>
        <taxon>Spermatophyta</taxon>
        <taxon>Magnoliopsida</taxon>
        <taxon>eudicotyledons</taxon>
        <taxon>Gunneridae</taxon>
        <taxon>Pentapetalae</taxon>
        <taxon>Dilleniales</taxon>
        <taxon>Dilleniaceae</taxon>
        <taxon>Dillenia</taxon>
    </lineage>
</organism>
<feature type="domain" description="Agenet" evidence="5">
    <location>
        <begin position="229"/>
        <end position="291"/>
    </location>
</feature>
<dbReference type="InterPro" id="IPR008395">
    <property type="entry name" value="Agenet-like_dom"/>
</dbReference>
<dbReference type="Pfam" id="PF05641">
    <property type="entry name" value="Agenet"/>
    <property type="match status" value="3"/>
</dbReference>
<dbReference type="Pfam" id="PF05266">
    <property type="entry name" value="DUF724"/>
    <property type="match status" value="1"/>
</dbReference>
<dbReference type="InterPro" id="IPR014002">
    <property type="entry name" value="Agenet_dom_plant"/>
</dbReference>
<feature type="region of interest" description="Disordered" evidence="4">
    <location>
        <begin position="578"/>
        <end position="599"/>
    </location>
</feature>
<protein>
    <submittedName>
        <fullName evidence="6">Agenet-like domain</fullName>
    </submittedName>
</protein>
<keyword evidence="2" id="KW-0341">Growth regulation</keyword>
<feature type="compositionally biased region" description="Polar residues" evidence="4">
    <location>
        <begin position="501"/>
        <end position="514"/>
    </location>
</feature>